<proteinExistence type="predicted"/>
<organism evidence="1 2">
    <name type="scientific">Candidatus Defluviicoccus seviourii</name>
    <dbReference type="NCBI Taxonomy" id="2565273"/>
    <lineage>
        <taxon>Bacteria</taxon>
        <taxon>Pseudomonadati</taxon>
        <taxon>Pseudomonadota</taxon>
        <taxon>Alphaproteobacteria</taxon>
        <taxon>Rhodospirillales</taxon>
        <taxon>Rhodospirillaceae</taxon>
        <taxon>Defluviicoccus</taxon>
    </lineage>
</organism>
<dbReference type="EMBL" id="UXAT02000013">
    <property type="protein sequence ID" value="VUX46378.1"/>
    <property type="molecule type" value="Genomic_DNA"/>
</dbReference>
<name>A0A564WEH2_9PROT</name>
<evidence type="ECO:0000313" key="2">
    <source>
        <dbReference type="Proteomes" id="UP000326641"/>
    </source>
</evidence>
<dbReference type="AlphaFoldDB" id="A0A564WEH2"/>
<evidence type="ECO:0000313" key="1">
    <source>
        <dbReference type="EMBL" id="VUX46378.1"/>
    </source>
</evidence>
<accession>A0A564WEH2</accession>
<keyword evidence="2" id="KW-1185">Reference proteome</keyword>
<dbReference type="Proteomes" id="UP000326641">
    <property type="component" value="Unassembled WGS sequence"/>
</dbReference>
<comment type="caution">
    <text evidence="1">The sequence shown here is derived from an EMBL/GenBank/DDBJ whole genome shotgun (WGS) entry which is preliminary data.</text>
</comment>
<reference evidence="1" key="1">
    <citation type="submission" date="2018-11" db="EMBL/GenBank/DDBJ databases">
        <authorList>
            <person name="Onetto C."/>
        </authorList>
    </citation>
    <scope>NUCLEOTIDE SEQUENCE [LARGE SCALE GENOMIC DNA]</scope>
</reference>
<sequence length="72" mass="7850">MPAAATRPLPTALLEPQTDNACQLATPSRGFRMPGNRLQIVIARSGSDEAIHNLDTLSGLDCFPLRFRSRSQ</sequence>
<protein>
    <submittedName>
        <fullName evidence="1">Uncharacterized protein</fullName>
    </submittedName>
</protein>
<gene>
    <name evidence="1" type="ORF">DF3PA_200060</name>
</gene>